<dbReference type="InterPro" id="IPR038538">
    <property type="entry name" value="MTERF_sf"/>
</dbReference>
<dbReference type="EMBL" id="JAATIQ010000041">
    <property type="protein sequence ID" value="KAF4395073.1"/>
    <property type="molecule type" value="Genomic_DNA"/>
</dbReference>
<evidence type="ECO:0000256" key="2">
    <source>
        <dbReference type="ARBA" id="ARBA00022472"/>
    </source>
</evidence>
<dbReference type="Proteomes" id="UP000583929">
    <property type="component" value="Unassembled WGS sequence"/>
</dbReference>
<organism evidence="4 5">
    <name type="scientific">Cannabis sativa</name>
    <name type="common">Hemp</name>
    <name type="synonym">Marijuana</name>
    <dbReference type="NCBI Taxonomy" id="3483"/>
    <lineage>
        <taxon>Eukaryota</taxon>
        <taxon>Viridiplantae</taxon>
        <taxon>Streptophyta</taxon>
        <taxon>Embryophyta</taxon>
        <taxon>Tracheophyta</taxon>
        <taxon>Spermatophyta</taxon>
        <taxon>Magnoliopsida</taxon>
        <taxon>eudicotyledons</taxon>
        <taxon>Gunneridae</taxon>
        <taxon>Pentapetalae</taxon>
        <taxon>rosids</taxon>
        <taxon>fabids</taxon>
        <taxon>Rosales</taxon>
        <taxon>Cannabaceae</taxon>
        <taxon>Cannabis</taxon>
    </lineage>
</organism>
<sequence length="896" mass="102729">MLRRLLCNKLTLIDSRLSPSTHGFHLFNYFLRPMSEIPNSADPQNFTASYLQNSCGFSRNSAISISKKLNIGNPERADSNLELFRTHGLTQTHIKKIIATRPALLLADLEDKLRLNMKLLESLGLSGARLGKLLCKEPRLLLSDMVDSVDFFRARGFSNKQISVLAMKRPTVLLFNVNDILKPKLDFFKSKGFTDGDVAKLLSFEPYILGRSLENHIIPSFQILSRVFSTDEEIVKVVKAGHWILEYNLEKTFEKNLLILKSHGVPDPIILRMFTIHSRTLLLNPPKVMEILDEVVKLGFDPNTVHFALAFRSMAVISKKLWEQKMKVYKSFGLSEDQVYSAFKIQPMCMLTSEKKIIKLMNFFINKLNIEPSLICKNPSILILSLEKRIIPRSLVLQLLISTGFLKEGIKFISYFKMTEKYFVEKVVKKHQHVLPDIVKVYESKKDFQTLSCSIHGLCFTKYFLRPISEMSSFTDSRSHTVSYLQNSCGLSLDSAISVSEKLLIVDTEKADTILQLVRTQGLTQSQIANIITTRPTLLLASFEDKLRPNMELLESLGLSRASIVRLLCKDPRVLDSHLVESVELFRTQCFSDKKITSIIMRYPTLLFLNPNKNLKPKLDFFKAMGFADDDVAKLLSTHPYILLRSLENYIIPCFQVLKRVLGTDENVLKIMKSGYWILKFKLEEVLEPNISVLESLGVPKPIIVRLFMIHPRSLLLSSNRIREIFDEVLKLGFNPNTLYFALAFRSMAVINKNLWNQKLEAYKSFGLSEEQVYSAFRRQPMCMLISLNKIKKLMSFFTQNLHIEPLVICKNLDLLHYSLEKRIIPRCSVLQLLMSTGVLKKDVNVVYYFQMSEEKFVEKVVKKYEIVCPDIVEASKGMIEFQGFPVISKTTLVAN</sequence>
<keyword evidence="2" id="KW-0804">Transcription</keyword>
<dbReference type="FunFam" id="1.25.70.10:FF:000001">
    <property type="entry name" value="Mitochondrial transcription termination factor-like"/>
    <property type="match status" value="2"/>
</dbReference>
<evidence type="ECO:0000313" key="5">
    <source>
        <dbReference type="Proteomes" id="UP000583929"/>
    </source>
</evidence>
<proteinExistence type="inferred from homology"/>
<comment type="similarity">
    <text evidence="1">Belongs to the mTERF family.</text>
</comment>
<dbReference type="SMART" id="SM00733">
    <property type="entry name" value="Mterf"/>
    <property type="match status" value="15"/>
</dbReference>
<dbReference type="PANTHER" id="PTHR13068">
    <property type="entry name" value="CGI-12 PROTEIN-RELATED"/>
    <property type="match status" value="1"/>
</dbReference>
<accession>A0A7J6HIG4</accession>
<gene>
    <name evidence="4" type="ORF">G4B88_017943</name>
</gene>
<dbReference type="Pfam" id="PF02536">
    <property type="entry name" value="mTERF"/>
    <property type="match status" value="4"/>
</dbReference>
<protein>
    <submittedName>
        <fullName evidence="4">Uncharacterized protein</fullName>
    </submittedName>
</protein>
<keyword evidence="5" id="KW-1185">Reference proteome</keyword>
<evidence type="ECO:0000256" key="1">
    <source>
        <dbReference type="ARBA" id="ARBA00007692"/>
    </source>
</evidence>
<dbReference type="GO" id="GO:0003676">
    <property type="term" value="F:nucleic acid binding"/>
    <property type="evidence" value="ECO:0007669"/>
    <property type="project" value="InterPro"/>
</dbReference>
<dbReference type="AlphaFoldDB" id="A0A7J6HIG4"/>
<dbReference type="PANTHER" id="PTHR13068:SF120">
    <property type="entry name" value="TRANSCRIPTION TERMINATION FACTOR MTERF2, CHLOROPLASTIC-LIKE ISOFORM X1"/>
    <property type="match status" value="1"/>
</dbReference>
<keyword evidence="3" id="KW-0809">Transit peptide</keyword>
<dbReference type="InterPro" id="IPR003690">
    <property type="entry name" value="MTERF"/>
</dbReference>
<evidence type="ECO:0000256" key="3">
    <source>
        <dbReference type="ARBA" id="ARBA00022946"/>
    </source>
</evidence>
<keyword evidence="2" id="KW-0805">Transcription regulation</keyword>
<comment type="caution">
    <text evidence="4">The sequence shown here is derived from an EMBL/GenBank/DDBJ whole genome shotgun (WGS) entry which is preliminary data.</text>
</comment>
<dbReference type="GO" id="GO:0006353">
    <property type="term" value="P:DNA-templated transcription termination"/>
    <property type="evidence" value="ECO:0007669"/>
    <property type="project" value="UniProtKB-KW"/>
</dbReference>
<keyword evidence="2" id="KW-0806">Transcription termination</keyword>
<reference evidence="4 5" key="1">
    <citation type="journal article" date="2020" name="bioRxiv">
        <title>Sequence and annotation of 42 cannabis genomes reveals extensive copy number variation in cannabinoid synthesis and pathogen resistance genes.</title>
        <authorList>
            <person name="Mckernan K.J."/>
            <person name="Helbert Y."/>
            <person name="Kane L.T."/>
            <person name="Ebling H."/>
            <person name="Zhang L."/>
            <person name="Liu B."/>
            <person name="Eaton Z."/>
            <person name="Mclaughlin S."/>
            <person name="Kingan S."/>
            <person name="Baybayan P."/>
            <person name="Concepcion G."/>
            <person name="Jordan M."/>
            <person name="Riva A."/>
            <person name="Barbazuk W."/>
            <person name="Harkins T."/>
        </authorList>
    </citation>
    <scope>NUCLEOTIDE SEQUENCE [LARGE SCALE GENOMIC DNA]</scope>
    <source>
        <strain evidence="5">cv. Jamaican Lion 4</strain>
        <tissue evidence="4">Leaf</tissue>
    </source>
</reference>
<evidence type="ECO:0000313" key="4">
    <source>
        <dbReference type="EMBL" id="KAF4395073.1"/>
    </source>
</evidence>
<dbReference type="Gene3D" id="1.25.70.10">
    <property type="entry name" value="Transcription termination factor 3, mitochondrial"/>
    <property type="match status" value="4"/>
</dbReference>
<name>A0A7J6HIG4_CANSA</name>